<feature type="region of interest" description="Disordered" evidence="1">
    <location>
        <begin position="248"/>
        <end position="269"/>
    </location>
</feature>
<dbReference type="Pfam" id="PF00656">
    <property type="entry name" value="Peptidase_C14"/>
    <property type="match status" value="1"/>
</dbReference>
<feature type="domain" description="Peptidase C14 caspase" evidence="2">
    <location>
        <begin position="1"/>
        <end position="201"/>
    </location>
</feature>
<evidence type="ECO:0000256" key="1">
    <source>
        <dbReference type="SAM" id="MobiDB-lite"/>
    </source>
</evidence>
<dbReference type="Proteomes" id="UP001500967">
    <property type="component" value="Unassembled WGS sequence"/>
</dbReference>
<name>A0ABN0V4E9_9ACTN</name>
<gene>
    <name evidence="3" type="ORF">GCM10009539_73200</name>
</gene>
<comment type="caution">
    <text evidence="3">The sequence shown here is derived from an EMBL/GenBank/DDBJ whole genome shotgun (WGS) entry which is preliminary data.</text>
</comment>
<accession>A0ABN0V4E9</accession>
<dbReference type="Gene3D" id="3.40.50.1460">
    <property type="match status" value="1"/>
</dbReference>
<dbReference type="SUPFAM" id="SSF52129">
    <property type="entry name" value="Caspase-like"/>
    <property type="match status" value="1"/>
</dbReference>
<organism evidence="3 4">
    <name type="scientific">Cryptosporangium japonicum</name>
    <dbReference type="NCBI Taxonomy" id="80872"/>
    <lineage>
        <taxon>Bacteria</taxon>
        <taxon>Bacillati</taxon>
        <taxon>Actinomycetota</taxon>
        <taxon>Actinomycetes</taxon>
        <taxon>Cryptosporangiales</taxon>
        <taxon>Cryptosporangiaceae</taxon>
        <taxon>Cryptosporangium</taxon>
    </lineage>
</organism>
<dbReference type="EMBL" id="BAAAGX010000033">
    <property type="protein sequence ID" value="GAA0274806.1"/>
    <property type="molecule type" value="Genomic_DNA"/>
</dbReference>
<dbReference type="PANTHER" id="PTHR22576">
    <property type="entry name" value="MUCOSA ASSOCIATED LYMPHOID TISSUE LYMPHOMA TRANSLOCATION PROTEIN 1/PARACASPASE"/>
    <property type="match status" value="1"/>
</dbReference>
<protein>
    <submittedName>
        <fullName evidence="3">Caspase family protein</fullName>
    </submittedName>
</protein>
<evidence type="ECO:0000313" key="3">
    <source>
        <dbReference type="EMBL" id="GAA0274806.1"/>
    </source>
</evidence>
<dbReference type="PANTHER" id="PTHR22576:SF37">
    <property type="entry name" value="MUCOSA-ASSOCIATED LYMPHOID TISSUE LYMPHOMA TRANSLOCATION PROTEIN 1"/>
    <property type="match status" value="1"/>
</dbReference>
<dbReference type="InterPro" id="IPR052039">
    <property type="entry name" value="Caspase-related_regulators"/>
</dbReference>
<proteinExistence type="predicted"/>
<keyword evidence="4" id="KW-1185">Reference proteome</keyword>
<evidence type="ECO:0000313" key="4">
    <source>
        <dbReference type="Proteomes" id="UP001500967"/>
    </source>
</evidence>
<sequence>MRKALIVGIDHYTELPDLAGCVHDARAVGEALRRNADGRHNFAEPRIVTAPAPGGLLVRTQLRAAVESLFEGRPEIALFYFAGHGWIDDTGGFLCASDSTAGHDGLALSDVMTFANRSDAQNKVIILDCCHGGVAGERALSRVSEVATGMTILTASTAEQYSVETRTGGVFTTLLVDALDGAAANLVGAVTPGSVYAHIDQSLGPWAQRPVFKTNVDSFVSLRTATPPIDGADLLAITTLFPTPDHRIRLDPTYEPERSTDQRTLPPPDPAHTAVFRVLQNYVKVNLVRPLGAPHMWHAAINGKSCELTVLGRHYWRLVDKGLL</sequence>
<dbReference type="InterPro" id="IPR011600">
    <property type="entry name" value="Pept_C14_caspase"/>
</dbReference>
<dbReference type="RefSeq" id="WP_344653521.1">
    <property type="nucleotide sequence ID" value="NZ_BAAAGX010000033.1"/>
</dbReference>
<evidence type="ECO:0000259" key="2">
    <source>
        <dbReference type="Pfam" id="PF00656"/>
    </source>
</evidence>
<feature type="compositionally biased region" description="Basic and acidic residues" evidence="1">
    <location>
        <begin position="248"/>
        <end position="261"/>
    </location>
</feature>
<reference evidence="3 4" key="1">
    <citation type="journal article" date="2019" name="Int. J. Syst. Evol. Microbiol.">
        <title>The Global Catalogue of Microorganisms (GCM) 10K type strain sequencing project: providing services to taxonomists for standard genome sequencing and annotation.</title>
        <authorList>
            <consortium name="The Broad Institute Genomics Platform"/>
            <consortium name="The Broad Institute Genome Sequencing Center for Infectious Disease"/>
            <person name="Wu L."/>
            <person name="Ma J."/>
        </authorList>
    </citation>
    <scope>NUCLEOTIDE SEQUENCE [LARGE SCALE GENOMIC DNA]</scope>
    <source>
        <strain evidence="3 4">JCM 10425</strain>
    </source>
</reference>
<dbReference type="InterPro" id="IPR029030">
    <property type="entry name" value="Caspase-like_dom_sf"/>
</dbReference>